<keyword evidence="1" id="KW-0812">Transmembrane</keyword>
<dbReference type="InterPro" id="IPR012910">
    <property type="entry name" value="Plug_dom"/>
</dbReference>
<keyword evidence="3" id="KW-0732">Signal</keyword>
<evidence type="ECO:0000256" key="2">
    <source>
        <dbReference type="RuleBase" id="RU003357"/>
    </source>
</evidence>
<keyword evidence="7" id="KW-1185">Reference proteome</keyword>
<dbReference type="InterPro" id="IPR023997">
    <property type="entry name" value="TonB-dep_OMP_SusC/RagA_CS"/>
</dbReference>
<evidence type="ECO:0000313" key="6">
    <source>
        <dbReference type="EMBL" id="MCC4211272.1"/>
    </source>
</evidence>
<evidence type="ECO:0000256" key="3">
    <source>
        <dbReference type="SAM" id="SignalP"/>
    </source>
</evidence>
<name>A0ABS8GMR4_9FLAO</name>
<dbReference type="PROSITE" id="PS52016">
    <property type="entry name" value="TONB_DEPENDENT_REC_3"/>
    <property type="match status" value="1"/>
</dbReference>
<feature type="signal peptide" evidence="3">
    <location>
        <begin position="1"/>
        <end position="29"/>
    </location>
</feature>
<reference evidence="6 7" key="1">
    <citation type="submission" date="2021-11" db="EMBL/GenBank/DDBJ databases">
        <title>Seasonal and diel survey of microbial diversity of the Tyrrhenian coast.</title>
        <authorList>
            <person name="Gattoni G."/>
            <person name="Corral P."/>
        </authorList>
    </citation>
    <scope>NUCLEOTIDE SEQUENCE [LARGE SCALE GENOMIC DNA]</scope>
    <source>
        <strain evidence="6 7">Mr9</strain>
    </source>
</reference>
<comment type="subcellular location">
    <subcellularLocation>
        <location evidence="1">Cell outer membrane</location>
        <topology evidence="1">Multi-pass membrane protein</topology>
    </subcellularLocation>
</comment>
<dbReference type="NCBIfam" id="TIGR04057">
    <property type="entry name" value="SusC_RagA_signa"/>
    <property type="match status" value="1"/>
</dbReference>
<dbReference type="InterPro" id="IPR000531">
    <property type="entry name" value="Beta-barrel_TonB"/>
</dbReference>
<gene>
    <name evidence="6" type="ORF">LLW17_00955</name>
</gene>
<comment type="caution">
    <text evidence="6">The sequence shown here is derived from an EMBL/GenBank/DDBJ whole genome shotgun (WGS) entry which is preliminary data.</text>
</comment>
<dbReference type="SUPFAM" id="SSF49464">
    <property type="entry name" value="Carboxypeptidase regulatory domain-like"/>
    <property type="match status" value="1"/>
</dbReference>
<keyword evidence="6" id="KW-0675">Receptor</keyword>
<dbReference type="InterPro" id="IPR023996">
    <property type="entry name" value="TonB-dep_OMP_SusC/RagA"/>
</dbReference>
<accession>A0ABS8GMR4</accession>
<evidence type="ECO:0000313" key="7">
    <source>
        <dbReference type="Proteomes" id="UP001197770"/>
    </source>
</evidence>
<dbReference type="InterPro" id="IPR008969">
    <property type="entry name" value="CarboxyPept-like_regulatory"/>
</dbReference>
<keyword evidence="2" id="KW-0798">TonB box</keyword>
<dbReference type="InterPro" id="IPR039426">
    <property type="entry name" value="TonB-dep_rcpt-like"/>
</dbReference>
<dbReference type="EMBL" id="JAJGMW010000001">
    <property type="protein sequence ID" value="MCC4211272.1"/>
    <property type="molecule type" value="Genomic_DNA"/>
</dbReference>
<feature type="domain" description="TonB-dependent receptor-like beta-barrel" evidence="4">
    <location>
        <begin position="509"/>
        <end position="821"/>
    </location>
</feature>
<dbReference type="RefSeq" id="WP_228228396.1">
    <property type="nucleotide sequence ID" value="NZ_JAJGMW010000001.1"/>
</dbReference>
<dbReference type="Pfam" id="PF13715">
    <property type="entry name" value="CarbopepD_reg_2"/>
    <property type="match status" value="1"/>
</dbReference>
<evidence type="ECO:0000259" key="5">
    <source>
        <dbReference type="Pfam" id="PF07715"/>
    </source>
</evidence>
<dbReference type="NCBIfam" id="TIGR04056">
    <property type="entry name" value="OMP_RagA_SusC"/>
    <property type="match status" value="1"/>
</dbReference>
<dbReference type="Gene3D" id="2.60.40.1120">
    <property type="entry name" value="Carboxypeptidase-like, regulatory domain"/>
    <property type="match status" value="1"/>
</dbReference>
<dbReference type="Pfam" id="PF00593">
    <property type="entry name" value="TonB_dep_Rec_b-barrel"/>
    <property type="match status" value="1"/>
</dbReference>
<keyword evidence="1 2" id="KW-0472">Membrane</keyword>
<evidence type="ECO:0000259" key="4">
    <source>
        <dbReference type="Pfam" id="PF00593"/>
    </source>
</evidence>
<dbReference type="InterPro" id="IPR037066">
    <property type="entry name" value="Plug_dom_sf"/>
</dbReference>
<dbReference type="Pfam" id="PF07715">
    <property type="entry name" value="Plug"/>
    <property type="match status" value="1"/>
</dbReference>
<evidence type="ECO:0000256" key="1">
    <source>
        <dbReference type="PROSITE-ProRule" id="PRU01360"/>
    </source>
</evidence>
<dbReference type="SUPFAM" id="SSF56935">
    <property type="entry name" value="Porins"/>
    <property type="match status" value="1"/>
</dbReference>
<comment type="similarity">
    <text evidence="1 2">Belongs to the TonB-dependent receptor family.</text>
</comment>
<keyword evidence="1" id="KW-0998">Cell outer membrane</keyword>
<feature type="chain" id="PRO_5047370342" evidence="3">
    <location>
        <begin position="30"/>
        <end position="1062"/>
    </location>
</feature>
<dbReference type="Gene3D" id="2.170.130.10">
    <property type="entry name" value="TonB-dependent receptor, plug domain"/>
    <property type="match status" value="1"/>
</dbReference>
<keyword evidence="1" id="KW-0813">Transport</keyword>
<keyword evidence="1" id="KW-1134">Transmembrane beta strand</keyword>
<dbReference type="Proteomes" id="UP001197770">
    <property type="component" value="Unassembled WGS sequence"/>
</dbReference>
<sequence>MFKQVHNSSSSYLRRAVVVLILFSTFAFAQAQNTVTGTVYDDAGVPLPGVSVLVQGTENGVVTDFDGKFNITFEGTKTLVISYVGFATQSFEISQSQNLVVNLKPDVAALDEIVVVGYGTQKRESVVGAIGQLDGENLVQRGVQTNLTDALSGQLPGVTVLTSTGLPGGPFGGEESASQILIRGRSTPNDASPLVLVDGVERNIQDVDPLDVATISVLKDASATAVYGVRGANGVILITTKRGKTGEAQFRVDANYAVKSISRLPNVLDSYTSLQAKNYGIINELTRSPNNWNFYVPQRELEFYRTGEFPYAYPNIDWQDVLTNDTGRSYKVNLGVSGGTDFVKYYGSIGYTNDGDILNTRDVGQGYDPDFKYERYNFRTNLDFNLSSSTKLSVNLNGFYGEQQKSGAPIFGFWYGVYSKPSTTPVLRYEDGIYGFSNDFDRLGENAFAQLNFSGIDVQNRAEVNSDITLNQKLDFITEGLSFQGKIAYDNAYATRGRGVQDDGVLLKLVDPLYYTLENPGPIEQYTTFFEPTTNTSGFDFSDAPLNYLDELVDQNTANQQLSQLLYRLQLNYDRTFGNKHTITALFNFQRQANRSYRTADFRGIQRKREEYAARLTYAYDRRYNIELTSGYNGSERFGPGYKFQLFPSVGLGWTVSNERFFEPLKPVFSLLKFRYSGGLIGNDNAPGLAPFAYLDVYERLTGNNSSSPFGNANGQVVFGPDYYIQSFIGNPELRWETAFQQNFGIDLAFFESKLGLTGEFFNERREDILRTNRITSDIFGATPPPANVQETKLRGYELVLNWKDNIGDFGYFISANFARAVDEYVFAENAPLLPDYRKDVGFQIGQNRGQVASGIINTWDEMYTGVIGFNNNQNNLPGEYRIIDYNADGYIDANDNIPNGYPTRPQNTYGLNMGGDYKGISFNLNFYGQFNVTQTVNQLSEFNFGAPVIYDLQLENTWQPEYGNTNPTYRMLNVGNDGAESGSASFYARDASFLRLKSAEIAYSLPKTFIEKFGLKNFRLFVNGSNLILWSDFPVDLEGQDFNYRNYPVTRQINFGMTANF</sequence>
<organism evidence="6 7">
    <name type="scientific">Leeuwenhoekiella parthenopeia</name>
    <dbReference type="NCBI Taxonomy" id="2890320"/>
    <lineage>
        <taxon>Bacteria</taxon>
        <taxon>Pseudomonadati</taxon>
        <taxon>Bacteroidota</taxon>
        <taxon>Flavobacteriia</taxon>
        <taxon>Flavobacteriales</taxon>
        <taxon>Flavobacteriaceae</taxon>
        <taxon>Leeuwenhoekiella</taxon>
    </lineage>
</organism>
<protein>
    <submittedName>
        <fullName evidence="6">TonB-dependent receptor</fullName>
    </submittedName>
</protein>
<proteinExistence type="inferred from homology"/>
<feature type="domain" description="TonB-dependent receptor plug" evidence="5">
    <location>
        <begin position="125"/>
        <end position="235"/>
    </location>
</feature>